<dbReference type="SUPFAM" id="SSF53822">
    <property type="entry name" value="Periplasmic binding protein-like I"/>
    <property type="match status" value="1"/>
</dbReference>
<evidence type="ECO:0000256" key="2">
    <source>
        <dbReference type="ARBA" id="ARBA00022448"/>
    </source>
</evidence>
<dbReference type="EMBL" id="CYZX01000012">
    <property type="protein sequence ID" value="CUO64197.1"/>
    <property type="molecule type" value="Genomic_DNA"/>
</dbReference>
<dbReference type="AlphaFoldDB" id="A0A174GSF8"/>
<dbReference type="InterPro" id="IPR000709">
    <property type="entry name" value="Leu_Ile_Val-bd"/>
</dbReference>
<dbReference type="Pfam" id="PF13458">
    <property type="entry name" value="Peripla_BP_6"/>
    <property type="match status" value="1"/>
</dbReference>
<reference evidence="7 8" key="1">
    <citation type="submission" date="2015-09" db="EMBL/GenBank/DDBJ databases">
        <authorList>
            <consortium name="Pathogen Informatics"/>
        </authorList>
    </citation>
    <scope>NUCLEOTIDE SEQUENCE [LARGE SCALE GENOMIC DNA]</scope>
    <source>
        <strain evidence="7 8">2789STDY5834856</strain>
    </source>
</reference>
<protein>
    <submittedName>
        <fullName evidence="7">Extracellular ligand-binding receptor</fullName>
    </submittedName>
</protein>
<gene>
    <name evidence="7" type="primary">braC</name>
    <name evidence="7" type="ORF">ERS852471_01947</name>
</gene>
<evidence type="ECO:0000256" key="1">
    <source>
        <dbReference type="ARBA" id="ARBA00010062"/>
    </source>
</evidence>
<comment type="similarity">
    <text evidence="1">Belongs to the leucine-binding protein family.</text>
</comment>
<dbReference type="CDD" id="cd06347">
    <property type="entry name" value="PBP1_ABC_LivK_ligand_binding-like"/>
    <property type="match status" value="1"/>
</dbReference>
<accession>A0A174GSF8</accession>
<dbReference type="RefSeq" id="WP_055266066.1">
    <property type="nucleotide sequence ID" value="NZ_CABIXQ010000012.1"/>
</dbReference>
<dbReference type="GO" id="GO:0006865">
    <property type="term" value="P:amino acid transport"/>
    <property type="evidence" value="ECO:0007669"/>
    <property type="project" value="UniProtKB-KW"/>
</dbReference>
<feature type="domain" description="Leucine-binding protein" evidence="6">
    <location>
        <begin position="34"/>
        <end position="373"/>
    </location>
</feature>
<evidence type="ECO:0000313" key="7">
    <source>
        <dbReference type="EMBL" id="CUO64197.1"/>
    </source>
</evidence>
<keyword evidence="7" id="KW-0675">Receptor</keyword>
<name>A0A174GSF8_9CLOT</name>
<dbReference type="InterPro" id="IPR051010">
    <property type="entry name" value="BCAA_transport"/>
</dbReference>
<dbReference type="PRINTS" id="PR00337">
    <property type="entry name" value="LEUILEVALBP"/>
</dbReference>
<dbReference type="Gene3D" id="3.40.50.2300">
    <property type="match status" value="2"/>
</dbReference>
<dbReference type="InterPro" id="IPR028082">
    <property type="entry name" value="Peripla_BP_I"/>
</dbReference>
<keyword evidence="4" id="KW-0029">Amino-acid transport</keyword>
<keyword evidence="3 5" id="KW-0732">Signal</keyword>
<proteinExistence type="inferred from homology"/>
<dbReference type="PROSITE" id="PS51257">
    <property type="entry name" value="PROKAR_LIPOPROTEIN"/>
    <property type="match status" value="1"/>
</dbReference>
<feature type="chain" id="PRO_5039354020" evidence="5">
    <location>
        <begin position="23"/>
        <end position="383"/>
    </location>
</feature>
<evidence type="ECO:0000313" key="8">
    <source>
        <dbReference type="Proteomes" id="UP000095594"/>
    </source>
</evidence>
<evidence type="ECO:0000256" key="4">
    <source>
        <dbReference type="ARBA" id="ARBA00022970"/>
    </source>
</evidence>
<keyword evidence="2" id="KW-0813">Transport</keyword>
<evidence type="ECO:0000259" key="6">
    <source>
        <dbReference type="Pfam" id="PF13458"/>
    </source>
</evidence>
<feature type="signal peptide" evidence="5">
    <location>
        <begin position="1"/>
        <end position="22"/>
    </location>
</feature>
<dbReference type="PANTHER" id="PTHR30483:SF6">
    <property type="entry name" value="PERIPLASMIC BINDING PROTEIN OF ABC TRANSPORTER FOR NATURAL AMINO ACIDS"/>
    <property type="match status" value="1"/>
</dbReference>
<evidence type="ECO:0000256" key="3">
    <source>
        <dbReference type="ARBA" id="ARBA00022729"/>
    </source>
</evidence>
<dbReference type="InterPro" id="IPR028081">
    <property type="entry name" value="Leu-bd"/>
</dbReference>
<evidence type="ECO:0000256" key="5">
    <source>
        <dbReference type="SAM" id="SignalP"/>
    </source>
</evidence>
<sequence>MKKRLLGGILALSMLTMGLVGCGNGQGSSDDADEIVIGAIGPLSGAASTYGQSVKNGAQVFLDKVNANGGIDGKQVVLKFEDDEADPTKSINAYDKLVNQDGVKLLLGPVTSGAANAVGPNATADGVPMITPSGTETNLTTTGGEYVFRTCYIDATQGEVISKYASENLGAKTMAILYNKDSDYSIGIAEAAKAQFESNGGTVVEYISYNDGDKDFSAQLTNIKSSNPEVLVLPDYYSVVPVIADQARKIGITSQLMGGDGWDSPELVKIGGDAVEGAVFVNHYSPDDSDPEVQEFVNSYKEKYGETPDAFAALSYSTLQLFEEAITKAGSTDGEAVKDALKNIDVDTISGNIRFDENRNPQKSVSIIKIENGEAKLETKVNP</sequence>
<dbReference type="OrthoDB" id="9783240at2"/>
<dbReference type="PANTHER" id="PTHR30483">
    <property type="entry name" value="LEUCINE-SPECIFIC-BINDING PROTEIN"/>
    <property type="match status" value="1"/>
</dbReference>
<dbReference type="Proteomes" id="UP000095594">
    <property type="component" value="Unassembled WGS sequence"/>
</dbReference>
<organism evidence="7 8">
    <name type="scientific">Clostridium disporicum</name>
    <dbReference type="NCBI Taxonomy" id="84024"/>
    <lineage>
        <taxon>Bacteria</taxon>
        <taxon>Bacillati</taxon>
        <taxon>Bacillota</taxon>
        <taxon>Clostridia</taxon>
        <taxon>Eubacteriales</taxon>
        <taxon>Clostridiaceae</taxon>
        <taxon>Clostridium</taxon>
    </lineage>
</organism>